<feature type="domain" description="RNase H type-1" evidence="4">
    <location>
        <begin position="1450"/>
        <end position="1579"/>
    </location>
</feature>
<accession>A0AAD5ZEP3</accession>
<dbReference type="Pfam" id="PF13456">
    <property type="entry name" value="RVT_3"/>
    <property type="match status" value="1"/>
</dbReference>
<dbReference type="PROSITE" id="PS50878">
    <property type="entry name" value="RT_POL"/>
    <property type="match status" value="1"/>
</dbReference>
<dbReference type="InterPro" id="IPR002156">
    <property type="entry name" value="RNaseH_domain"/>
</dbReference>
<dbReference type="Pfam" id="PF00078">
    <property type="entry name" value="RVT_1"/>
    <property type="match status" value="1"/>
</dbReference>
<dbReference type="Gene3D" id="3.30.70.270">
    <property type="match status" value="2"/>
</dbReference>
<dbReference type="Pfam" id="PF03732">
    <property type="entry name" value="Retrotrans_gag"/>
    <property type="match status" value="1"/>
</dbReference>
<feature type="domain" description="Integrase catalytic" evidence="5">
    <location>
        <begin position="1735"/>
        <end position="1894"/>
    </location>
</feature>
<feature type="region of interest" description="Disordered" evidence="2">
    <location>
        <begin position="20"/>
        <end position="44"/>
    </location>
</feature>
<dbReference type="InterPro" id="IPR000477">
    <property type="entry name" value="RT_dom"/>
</dbReference>
<feature type="region of interest" description="Disordered" evidence="2">
    <location>
        <begin position="507"/>
        <end position="580"/>
    </location>
</feature>
<dbReference type="SUPFAM" id="SSF50630">
    <property type="entry name" value="Acid proteases"/>
    <property type="match status" value="1"/>
</dbReference>
<organism evidence="6 7">
    <name type="scientific">Rhynchospora tenuis</name>
    <dbReference type="NCBI Taxonomy" id="198213"/>
    <lineage>
        <taxon>Eukaryota</taxon>
        <taxon>Viridiplantae</taxon>
        <taxon>Streptophyta</taxon>
        <taxon>Embryophyta</taxon>
        <taxon>Tracheophyta</taxon>
        <taxon>Spermatophyta</taxon>
        <taxon>Magnoliopsida</taxon>
        <taxon>Liliopsida</taxon>
        <taxon>Poales</taxon>
        <taxon>Cyperaceae</taxon>
        <taxon>Cyperoideae</taxon>
        <taxon>Rhynchosporeae</taxon>
        <taxon>Rhynchospora</taxon>
    </lineage>
</organism>
<dbReference type="Proteomes" id="UP001210211">
    <property type="component" value="Unassembled WGS sequence"/>
</dbReference>
<evidence type="ECO:0000259" key="4">
    <source>
        <dbReference type="PROSITE" id="PS50879"/>
    </source>
</evidence>
<dbReference type="CDD" id="cd01647">
    <property type="entry name" value="RT_LTR"/>
    <property type="match status" value="1"/>
</dbReference>
<comment type="caution">
    <text evidence="6">The sequence shown here is derived from an EMBL/GenBank/DDBJ whole genome shotgun (WGS) entry which is preliminary data.</text>
</comment>
<dbReference type="GO" id="GO:0015074">
    <property type="term" value="P:DNA integration"/>
    <property type="evidence" value="ECO:0007669"/>
    <property type="project" value="InterPro"/>
</dbReference>
<dbReference type="InterPro" id="IPR005162">
    <property type="entry name" value="Retrotrans_gag_dom"/>
</dbReference>
<dbReference type="Gene3D" id="2.40.70.10">
    <property type="entry name" value="Acid Proteases"/>
    <property type="match status" value="1"/>
</dbReference>
<name>A0AAD5ZEP3_9POAL</name>
<dbReference type="CDD" id="cd00303">
    <property type="entry name" value="retropepsin_like"/>
    <property type="match status" value="1"/>
</dbReference>
<dbReference type="Pfam" id="PF00665">
    <property type="entry name" value="rve"/>
    <property type="match status" value="1"/>
</dbReference>
<dbReference type="Pfam" id="PF17919">
    <property type="entry name" value="RT_RNaseH_2"/>
    <property type="match status" value="1"/>
</dbReference>
<evidence type="ECO:0000313" key="7">
    <source>
        <dbReference type="Proteomes" id="UP001210211"/>
    </source>
</evidence>
<evidence type="ECO:0000259" key="5">
    <source>
        <dbReference type="PROSITE" id="PS50994"/>
    </source>
</evidence>
<dbReference type="InterPro" id="IPR021109">
    <property type="entry name" value="Peptidase_aspartic_dom_sf"/>
</dbReference>
<gene>
    <name evidence="6" type="ORF">LUZ61_000267</name>
</gene>
<dbReference type="Gene3D" id="3.30.420.10">
    <property type="entry name" value="Ribonuclease H-like superfamily/Ribonuclease H"/>
    <property type="match status" value="2"/>
</dbReference>
<feature type="region of interest" description="Disordered" evidence="2">
    <location>
        <begin position="118"/>
        <end position="158"/>
    </location>
</feature>
<evidence type="ECO:0000256" key="2">
    <source>
        <dbReference type="SAM" id="MobiDB-lite"/>
    </source>
</evidence>
<reference evidence="6 7" key="1">
    <citation type="journal article" date="2022" name="Cell">
        <title>Repeat-based holocentromeres influence genome architecture and karyotype evolution.</title>
        <authorList>
            <person name="Hofstatter P.G."/>
            <person name="Thangavel G."/>
            <person name="Lux T."/>
            <person name="Neumann P."/>
            <person name="Vondrak T."/>
            <person name="Novak P."/>
            <person name="Zhang M."/>
            <person name="Costa L."/>
            <person name="Castellani M."/>
            <person name="Scott A."/>
            <person name="Toegelov H."/>
            <person name="Fuchs J."/>
            <person name="Mata-Sucre Y."/>
            <person name="Dias Y."/>
            <person name="Vanzela A.L.L."/>
            <person name="Huettel B."/>
            <person name="Almeida C.C.S."/>
            <person name="Simkova H."/>
            <person name="Souza G."/>
            <person name="Pedrosa-Harand A."/>
            <person name="Macas J."/>
            <person name="Mayer K.F.X."/>
            <person name="Houben A."/>
            <person name="Marques A."/>
        </authorList>
    </citation>
    <scope>NUCLEOTIDE SEQUENCE [LARGE SCALE GENOMIC DNA]</scope>
    <source>
        <strain evidence="6">RhyTen1mFocal</strain>
    </source>
</reference>
<dbReference type="Gene3D" id="1.10.340.70">
    <property type="match status" value="1"/>
</dbReference>
<dbReference type="InterPro" id="IPR036397">
    <property type="entry name" value="RNaseH_sf"/>
</dbReference>
<dbReference type="Pfam" id="PF17921">
    <property type="entry name" value="Integrase_H2C2"/>
    <property type="match status" value="1"/>
</dbReference>
<dbReference type="PROSITE" id="PS50994">
    <property type="entry name" value="INTEGRASE"/>
    <property type="match status" value="1"/>
</dbReference>
<dbReference type="InterPro" id="IPR043128">
    <property type="entry name" value="Rev_trsase/Diguanyl_cyclase"/>
</dbReference>
<dbReference type="GO" id="GO:0006310">
    <property type="term" value="P:DNA recombination"/>
    <property type="evidence" value="ECO:0007669"/>
    <property type="project" value="UniProtKB-KW"/>
</dbReference>
<keyword evidence="7" id="KW-1185">Reference proteome</keyword>
<evidence type="ECO:0000256" key="1">
    <source>
        <dbReference type="ARBA" id="ARBA00023172"/>
    </source>
</evidence>
<feature type="region of interest" description="Disordered" evidence="2">
    <location>
        <begin position="670"/>
        <end position="734"/>
    </location>
</feature>
<dbReference type="SUPFAM" id="SSF53098">
    <property type="entry name" value="Ribonuclease H-like"/>
    <property type="match status" value="2"/>
</dbReference>
<dbReference type="CDD" id="cd09279">
    <property type="entry name" value="RNase_HI_like"/>
    <property type="match status" value="1"/>
</dbReference>
<dbReference type="PANTHER" id="PTHR48475:SF2">
    <property type="entry name" value="RIBONUCLEASE H"/>
    <property type="match status" value="1"/>
</dbReference>
<dbReference type="InterPro" id="IPR041577">
    <property type="entry name" value="RT_RNaseH_2"/>
</dbReference>
<feature type="region of interest" description="Disordered" evidence="2">
    <location>
        <begin position="296"/>
        <end position="315"/>
    </location>
</feature>
<dbReference type="SUPFAM" id="SSF56672">
    <property type="entry name" value="DNA/RNA polymerases"/>
    <property type="match status" value="1"/>
</dbReference>
<feature type="compositionally biased region" description="Polar residues" evidence="2">
    <location>
        <begin position="119"/>
        <end position="135"/>
    </location>
</feature>
<evidence type="ECO:0000313" key="6">
    <source>
        <dbReference type="EMBL" id="KAJ3696562.1"/>
    </source>
</evidence>
<sequence length="2021" mass="226878">MPDRGKSLEPRRLSFDFFMARDSPNHQAQTSAQGERTPLGMPPDLLVEETPQETASAVPNPPFTPTNLAGCQSALPGYSQPVYTPQTAGPSGANAVNSSALNGLASSGVTPTVLAGPTPSGTTPILTGGPTSTGFQPPPARPPSSYMHAGSMQPGLTAPPPLIGPGMPPAWPTVSAPADPYRQMWDQHMLQSWGQFLSLSSPMLGNNVAPIPTHIMQQPGERLPAQQACMAPSRSGLRPPLYEGNMGGIRGEHYQGTPSCFPNPQGHAIPHEEYVPPFVGGGIPSGAPFIQTQERIRSPSHHSTGSVTHSPRRRWHDDTADLGRRRQCSPARGVFPNHFYHHPININGFTNLPRFSTKTLQCPKEFLSSFKARISLSTLDRSIWCRVFPTCLEESAWKWFSELPFNSVRDFADLESQFLQRFPSIRAPAKRSIDLMSLKQGERESTRKFLNRFAEEANQTIDYNDGIILAAVRQGLRQGSALRWRAVEEDFRTFAEFRTAAEKTLQAEEDAAVAGKPASRGASRKSPDRPRRYPRPASPSNRRSTPPSTRRDTPPRPYRRGRSFNKYKGVVAQPRFPPTGEDYKQGYTNYHVFSVSTDSLLQVVQDDPEFKRPEPLSREETNRGDRNKYCRYHNGYGHATSECIKLKDEIERMIRNTKVLERYLETPQWNNEERGNRGGRQGNNYGRRMRDRGRQAERTRQRTPPNADQDNPRPSPAPVLYIAGGPAAGGDSERARRRYAYPKNLDNPSRMEVFQIGESNSVANTRITFGPEDYAGIHLPHDDAIVVMLRVNGTQVGRILIDTGSSADIIYYETLKKLHLQNHPLKPMATPLTGFTGDQLMPLGVIDLPVVFGESPRNVVSRVSFVVVNTPSPYNIILGRKALNDIGAIASTPPLKVKFPTRSGVGTLRGEQQVARTCYQASIPKHVAQIEHASERTESYDSAENILLHNPAGPTGGPMEDTEEFDLGDGKITKIGTVLPGEDRELVKACLSRNRDIFACEGEAMPGIDREIAEHQIVTKPGMRPITQKKRKQSREKRRAIKAEVEKLLKTGAIREVKYPQWLANPVLVTKSNGQWRMCIDYTDLNKACPKTPFPLPSIDAMIDSTAGFKYLSFMDAYSGYNQIRMSQADEEKTSFVTEEGLYCYKVMPFGPKNAGAEYQKMVSKVFKEELGEIMEAYIDDMVVKSGTGSDHVAHLERVFAKMRQVGMRLNPKKSFFCLSSGKFLGFIISERGIEAHPDKCQAVINLKSPSSIKEVQGLTGRIAALSRFISQSAMLCKPFFDLIKKKTQGFEWGPECQEAFGKIKEYLSTPPIISRPINGEPLYLYIATNEEAISTALVREEEGVQKPVYFVSRVLRDAETRYPTIEKNAFAIVVTARKLRPYFQAHPIRVVTTMPLRKALEQFNVAGRLLKWAIELSEFDITYLSRTAYKSQALADFIVQGTSGDFTPVESVWEVYVDGASSDKGTGLGVEIISPDGDRFKYALQVNFNPSHNVAEYEAFIAGLQLVAATGAKSIRIRSDSQLVVNQVLKEYKTQDETLIKYLRKVEQLIGDFDKVLVEHIPRGENETADALSKLAKSELDKERPIIVLEIPSPSIQLLEMVVFQTRHEEEWYSPIWMYLTKGILPQDRNLARKIKRWSLEFTIVEEELCKKGYHHPWLICVGRAKADELLKETHQGICGSHQGPRTLGKRIMRQGYYWPSLRRDAEDLVRRCAQCQFHARISHMPPNNLKPITSPWPFDIWGMDILGPFPQARGNLKFIVVAVEYFTKWIEAKALSLITSQKITDFLEHQIVYRYGIPNAIITDNGRQFTGAPFKNYCRGLGIDINFASVCHPQSNGLAEVSNRTILEGLKKKIEGTKNTWPEYLSEVVWAYNTTPRSATERSPYALVYRMEAVIPMEIVHPTLRTINYSTQRNAERRMEELEVIHELREEASARQAEYQRKMRRAFDKKVAPRHFQPGDLVLRKAAAAGKHIGKMDPVWDGPFEIVKSAGERAFYLKDAQGKVLANSWNASDLRKFYP</sequence>
<dbReference type="GO" id="GO:0003676">
    <property type="term" value="F:nucleic acid binding"/>
    <property type="evidence" value="ECO:0007669"/>
    <property type="project" value="InterPro"/>
</dbReference>
<dbReference type="GO" id="GO:0004523">
    <property type="term" value="F:RNA-DNA hybrid ribonuclease activity"/>
    <property type="evidence" value="ECO:0007669"/>
    <property type="project" value="InterPro"/>
</dbReference>
<dbReference type="InterPro" id="IPR043502">
    <property type="entry name" value="DNA/RNA_pol_sf"/>
</dbReference>
<proteinExistence type="predicted"/>
<feature type="compositionally biased region" description="Low complexity" evidence="2">
    <location>
        <begin position="538"/>
        <end position="548"/>
    </location>
</feature>
<protein>
    <submittedName>
        <fullName evidence="6">Uncharacterized protein</fullName>
    </submittedName>
</protein>
<dbReference type="Gene3D" id="3.10.10.10">
    <property type="entry name" value="HIV Type 1 Reverse Transcriptase, subunit A, domain 1"/>
    <property type="match status" value="1"/>
</dbReference>
<dbReference type="EMBL" id="JAMRDG010000001">
    <property type="protein sequence ID" value="KAJ3696562.1"/>
    <property type="molecule type" value="Genomic_DNA"/>
</dbReference>
<keyword evidence="1" id="KW-0233">DNA recombination</keyword>
<feature type="compositionally biased region" description="Polar residues" evidence="2">
    <location>
        <begin position="25"/>
        <end position="34"/>
    </location>
</feature>
<dbReference type="InterPro" id="IPR012337">
    <property type="entry name" value="RNaseH-like_sf"/>
</dbReference>
<evidence type="ECO:0000259" key="3">
    <source>
        <dbReference type="PROSITE" id="PS50878"/>
    </source>
</evidence>
<feature type="domain" description="Reverse transcriptase" evidence="3">
    <location>
        <begin position="1050"/>
        <end position="1229"/>
    </location>
</feature>
<dbReference type="PROSITE" id="PS50879">
    <property type="entry name" value="RNASE_H_1"/>
    <property type="match status" value="1"/>
</dbReference>
<dbReference type="InterPro" id="IPR041588">
    <property type="entry name" value="Integrase_H2C2"/>
</dbReference>
<dbReference type="InterPro" id="IPR001584">
    <property type="entry name" value="Integrase_cat-core"/>
</dbReference>
<dbReference type="PANTHER" id="PTHR48475">
    <property type="entry name" value="RIBONUCLEASE H"/>
    <property type="match status" value="1"/>
</dbReference>